<dbReference type="Proteomes" id="UP001333818">
    <property type="component" value="Unassembled WGS sequence"/>
</dbReference>
<gene>
    <name evidence="1" type="ORF">V2H45_07350</name>
</gene>
<dbReference type="EMBL" id="JAZBJZ010000021">
    <property type="protein sequence ID" value="MEE3716555.1"/>
    <property type="molecule type" value="Genomic_DNA"/>
</dbReference>
<accession>A0AAW9PRG9</accession>
<dbReference type="RefSeq" id="WP_330482983.1">
    <property type="nucleotide sequence ID" value="NZ_JAZBJZ010000021.1"/>
</dbReference>
<dbReference type="AlphaFoldDB" id="A0AAW9PRG9"/>
<protein>
    <submittedName>
        <fullName evidence="1">Uncharacterized protein</fullName>
    </submittedName>
</protein>
<evidence type="ECO:0000313" key="1">
    <source>
        <dbReference type="EMBL" id="MEE3716555.1"/>
    </source>
</evidence>
<name>A0AAW9PRG9_9CYAN</name>
<proteinExistence type="predicted"/>
<evidence type="ECO:0000313" key="2">
    <source>
        <dbReference type="Proteomes" id="UP001333818"/>
    </source>
</evidence>
<reference evidence="1" key="1">
    <citation type="submission" date="2024-01" db="EMBL/GenBank/DDBJ databases">
        <title>Bank of Algae and Cyanobacteria of the Azores (BACA) strain genomes.</title>
        <authorList>
            <person name="Luz R."/>
            <person name="Cordeiro R."/>
            <person name="Fonseca A."/>
            <person name="Goncalves V."/>
        </authorList>
    </citation>
    <scope>NUCLEOTIDE SEQUENCE</scope>
    <source>
        <strain evidence="1">BACA0141</strain>
    </source>
</reference>
<keyword evidence="2" id="KW-1185">Reference proteome</keyword>
<organism evidence="1 2">
    <name type="scientific">Tumidithrix elongata BACA0141</name>
    <dbReference type="NCBI Taxonomy" id="2716417"/>
    <lineage>
        <taxon>Bacteria</taxon>
        <taxon>Bacillati</taxon>
        <taxon>Cyanobacteriota</taxon>
        <taxon>Cyanophyceae</taxon>
        <taxon>Pseudanabaenales</taxon>
        <taxon>Pseudanabaenaceae</taxon>
        <taxon>Tumidithrix</taxon>
        <taxon>Tumidithrix elongata</taxon>
    </lineage>
</organism>
<sequence length="161" mass="18589">MNRHKRYVIVLPEDRADEQIANGFSNHLNVIADAIKVERPAGGWTKVLAKFSEALVPEMQKFSKCLIVLLIDFDQNKNRLRYMQSQIPEDLKERVFILGSWSNPESLKKDMKKSFEDIGESLANDCSDNTNQLWGHDLLKHNKGEIDRMVSSVKPFLFKLQ</sequence>
<comment type="caution">
    <text evidence="1">The sequence shown here is derived from an EMBL/GenBank/DDBJ whole genome shotgun (WGS) entry which is preliminary data.</text>
</comment>